<dbReference type="Gene3D" id="1.10.287.130">
    <property type="match status" value="1"/>
</dbReference>
<dbReference type="InterPro" id="IPR004358">
    <property type="entry name" value="Sig_transdc_His_kin-like_C"/>
</dbReference>
<dbReference type="InterPro" id="IPR011006">
    <property type="entry name" value="CheY-like_superfamily"/>
</dbReference>
<name>A0A1M5LS45_9ALTE</name>
<dbReference type="STRING" id="634436.SAMN05216361_2769"/>
<dbReference type="SUPFAM" id="SSF55874">
    <property type="entry name" value="ATPase domain of HSP90 chaperone/DNA topoisomerase II/histidine kinase"/>
    <property type="match status" value="1"/>
</dbReference>
<evidence type="ECO:0000256" key="14">
    <source>
        <dbReference type="ARBA" id="ARBA00023136"/>
    </source>
</evidence>
<keyword evidence="14 18" id="KW-0472">Membrane</keyword>
<keyword evidence="9" id="KW-0547">Nucleotide-binding</keyword>
<evidence type="ECO:0000313" key="23">
    <source>
        <dbReference type="EMBL" id="SHG67868.1"/>
    </source>
</evidence>
<keyword evidence="12 18" id="KW-1133">Transmembrane helix</keyword>
<dbReference type="EC" id="2.7.13.3" evidence="3"/>
<sequence length="1155" mass="128867">MSNIKYTYILLVGLFGLLLGVSLIHESYIEKEAFNEIAKQHQVNLHEIKIDFSNRINESINAIHFLYSTPPISGLVRASEDPEGIDRLDDTSFDGWRSRLETIFTAFLENNAQYSQARVIYADSGDEFIRVERFRGDVRVATPNLYQNKKHTDYFIEATQLKRQQLYISPISLNREFGEITVPYQPTIRFILPIFTDQGKLFAFLVINKNLANLFESAREFIPAGQQLAYSDEAGYFLEHFDPVLYFTKDLSPDKTFTSEYTTTTLIPNLLSKVTPLSGTMPASYVSSSAMMVPSGHRPYQLTVSIFSDSAFIDKFLWDRRVSFYTAIAIVLLLFSMALSLINRASNRNRKLAEARAEAQAVVTAAIDVIITLDNQGAVTSCNFAAERMLGVNKQQLLGEKLAPYFNPHSNTPIETIISNTETESDLTWNKGAEECHYHCTKSVIKLSKKVSALALIFRDSTQDMQAKQEAANINQVLETKIAKRTQELESARNEAVENSKVKSQFISNISHEMRTPLNGILGALAMLKRQRLLPETEKFINMAEVSAFNLNVLINDILDLSKIEAGKLDLESKLFNPTVLINDQVTTHAVKAIEKGLEFYLDTSALNFRTFRSDPHRLAQVLNNIISNAIKFTERGAVIVKARTDALDSTGTLTITISDTGIGIAKEKIPKLFNAFQQADNNIASRYGGTGLGLLICKQLVNMMGGQISLDSELHKGTDVTITLPTNEWEPYAESEIKRLTDKTVGVYTHSENAARIITNIVKSLDGKPFILESSHLEAPLPDLPDNLIVDVSLSEATKLVTWLSSQANKPKLFVLKAFTQNFYLDYEPLEYLNKPLLRTEFLAKFINQRGQTSEFVSDFYHRRQTDVDAQHLYDASTLKGKVLLIVDDNDINLEVAASLLSELPVTIYCANSGEDAITRLINLESEGTPADAILMDCNMPGIDGYEATQLIRQGKAGEHTAAIPIIAMTANALQGEREKCLRIGMDDFITKPLEPNEFITKSVAWLQTEEVVISTPEEAQTSPQKEEATAASGNTQQESEPSLPIWDKGAALGRLMNNEALLNKLVDIFLSGAEPIFAELSAAVHNGDYETVRQRSHKLKGQTGEIGAQQLYDTMSKLEQSAKNQEPDINTRFNVAKTQFEALLDELKQATEA</sequence>
<dbReference type="InterPro" id="IPR001789">
    <property type="entry name" value="Sig_transdc_resp-reg_receiver"/>
</dbReference>
<dbReference type="InterPro" id="IPR003594">
    <property type="entry name" value="HATPase_dom"/>
</dbReference>
<keyword evidence="6 16" id="KW-0597">Phosphoprotein</keyword>
<feature type="domain" description="Response regulatory" evidence="20">
    <location>
        <begin position="884"/>
        <end position="1008"/>
    </location>
</feature>
<dbReference type="SMART" id="SM00388">
    <property type="entry name" value="HisKA"/>
    <property type="match status" value="1"/>
</dbReference>
<dbReference type="RefSeq" id="WP_073323421.1">
    <property type="nucleotide sequence ID" value="NZ_FQWD01000004.1"/>
</dbReference>
<dbReference type="NCBIfam" id="TIGR00229">
    <property type="entry name" value="sensory_box"/>
    <property type="match status" value="1"/>
</dbReference>
<evidence type="ECO:0000259" key="22">
    <source>
        <dbReference type="PROSITE" id="PS50894"/>
    </source>
</evidence>
<keyword evidence="11" id="KW-0067">ATP-binding</keyword>
<dbReference type="SUPFAM" id="SSF47226">
    <property type="entry name" value="Histidine-containing phosphotransfer domain, HPT domain"/>
    <property type="match status" value="1"/>
</dbReference>
<dbReference type="PANTHER" id="PTHR43047">
    <property type="entry name" value="TWO-COMPONENT HISTIDINE PROTEIN KINASE"/>
    <property type="match status" value="1"/>
</dbReference>
<dbReference type="GO" id="GO:0005886">
    <property type="term" value="C:plasma membrane"/>
    <property type="evidence" value="ECO:0007669"/>
    <property type="project" value="UniProtKB-SubCell"/>
</dbReference>
<dbReference type="Gene3D" id="1.20.120.160">
    <property type="entry name" value="HPT domain"/>
    <property type="match status" value="1"/>
</dbReference>
<dbReference type="GO" id="GO:0005524">
    <property type="term" value="F:ATP binding"/>
    <property type="evidence" value="ECO:0007669"/>
    <property type="project" value="UniProtKB-KW"/>
</dbReference>
<dbReference type="Gene3D" id="3.30.565.10">
    <property type="entry name" value="Histidine kinase-like ATPase, C-terminal domain"/>
    <property type="match status" value="1"/>
</dbReference>
<dbReference type="AlphaFoldDB" id="A0A1M5LS45"/>
<comment type="catalytic activity">
    <reaction evidence="1">
        <text>ATP + protein L-histidine = ADP + protein N-phospho-L-histidine.</text>
        <dbReference type="EC" id="2.7.13.3"/>
    </reaction>
</comment>
<dbReference type="InterPro" id="IPR005467">
    <property type="entry name" value="His_kinase_dom"/>
</dbReference>
<gene>
    <name evidence="23" type="ORF">SAMN05216361_2769</name>
</gene>
<evidence type="ECO:0000256" key="8">
    <source>
        <dbReference type="ARBA" id="ARBA00022692"/>
    </source>
</evidence>
<evidence type="ECO:0000256" key="6">
    <source>
        <dbReference type="ARBA" id="ARBA00022553"/>
    </source>
</evidence>
<keyword evidence="24" id="KW-1185">Reference proteome</keyword>
<evidence type="ECO:0000256" key="10">
    <source>
        <dbReference type="ARBA" id="ARBA00022777"/>
    </source>
</evidence>
<dbReference type="InterPro" id="IPR003661">
    <property type="entry name" value="HisK_dim/P_dom"/>
</dbReference>
<evidence type="ECO:0000259" key="21">
    <source>
        <dbReference type="PROSITE" id="PS50112"/>
    </source>
</evidence>
<dbReference type="Pfam" id="PF13426">
    <property type="entry name" value="PAS_9"/>
    <property type="match status" value="1"/>
</dbReference>
<keyword evidence="5" id="KW-0997">Cell inner membrane</keyword>
<dbReference type="GO" id="GO:0000155">
    <property type="term" value="F:phosphorelay sensor kinase activity"/>
    <property type="evidence" value="ECO:0007669"/>
    <property type="project" value="InterPro"/>
</dbReference>
<keyword evidence="4" id="KW-1003">Cell membrane</keyword>
<evidence type="ECO:0000256" key="17">
    <source>
        <dbReference type="SAM" id="MobiDB-lite"/>
    </source>
</evidence>
<organism evidence="23 24">
    <name type="scientific">Marisediminitalea aggregata</name>
    <dbReference type="NCBI Taxonomy" id="634436"/>
    <lineage>
        <taxon>Bacteria</taxon>
        <taxon>Pseudomonadati</taxon>
        <taxon>Pseudomonadota</taxon>
        <taxon>Gammaproteobacteria</taxon>
        <taxon>Alteromonadales</taxon>
        <taxon>Alteromonadaceae</taxon>
        <taxon>Marisediminitalea</taxon>
    </lineage>
</organism>
<feature type="modified residue" description="Phosphohistidine" evidence="15">
    <location>
        <position position="1099"/>
    </location>
</feature>
<evidence type="ECO:0000256" key="1">
    <source>
        <dbReference type="ARBA" id="ARBA00000085"/>
    </source>
</evidence>
<evidence type="ECO:0000256" key="13">
    <source>
        <dbReference type="ARBA" id="ARBA00023012"/>
    </source>
</evidence>
<dbReference type="Gene3D" id="3.40.50.2300">
    <property type="match status" value="1"/>
</dbReference>
<feature type="domain" description="HPt" evidence="22">
    <location>
        <begin position="1060"/>
        <end position="1155"/>
    </location>
</feature>
<dbReference type="PANTHER" id="PTHR43047:SF72">
    <property type="entry name" value="OSMOSENSING HISTIDINE PROTEIN KINASE SLN1"/>
    <property type="match status" value="1"/>
</dbReference>
<dbReference type="SMART" id="SM00091">
    <property type="entry name" value="PAS"/>
    <property type="match status" value="1"/>
</dbReference>
<accession>A0A1M5LS45</accession>
<feature type="modified residue" description="4-aspartylphosphate" evidence="16">
    <location>
        <position position="938"/>
    </location>
</feature>
<dbReference type="SUPFAM" id="SSF52172">
    <property type="entry name" value="CheY-like"/>
    <property type="match status" value="1"/>
</dbReference>
<evidence type="ECO:0000256" key="9">
    <source>
        <dbReference type="ARBA" id="ARBA00022741"/>
    </source>
</evidence>
<dbReference type="CDD" id="cd16922">
    <property type="entry name" value="HATPase_EvgS-ArcB-TorS-like"/>
    <property type="match status" value="1"/>
</dbReference>
<dbReference type="SUPFAM" id="SSF103190">
    <property type="entry name" value="Sensory domain-like"/>
    <property type="match status" value="1"/>
</dbReference>
<evidence type="ECO:0000313" key="24">
    <source>
        <dbReference type="Proteomes" id="UP000184520"/>
    </source>
</evidence>
<dbReference type="Gene3D" id="3.30.450.20">
    <property type="entry name" value="PAS domain"/>
    <property type="match status" value="2"/>
</dbReference>
<dbReference type="CDD" id="cd17546">
    <property type="entry name" value="REC_hyHK_CKI1_RcsC-like"/>
    <property type="match status" value="1"/>
</dbReference>
<evidence type="ECO:0000259" key="19">
    <source>
        <dbReference type="PROSITE" id="PS50109"/>
    </source>
</evidence>
<dbReference type="CDD" id="cd00082">
    <property type="entry name" value="HisKA"/>
    <property type="match status" value="1"/>
</dbReference>
<dbReference type="InterPro" id="IPR036641">
    <property type="entry name" value="HPT_dom_sf"/>
</dbReference>
<feature type="transmembrane region" description="Helical" evidence="18">
    <location>
        <begin position="6"/>
        <end position="24"/>
    </location>
</feature>
<dbReference type="InterPro" id="IPR029151">
    <property type="entry name" value="Sensor-like_sf"/>
</dbReference>
<dbReference type="OrthoDB" id="9810730at2"/>
<keyword evidence="10" id="KW-0418">Kinase</keyword>
<dbReference type="InterPro" id="IPR008207">
    <property type="entry name" value="Sig_transdc_His_kin_Hpt_dom"/>
</dbReference>
<evidence type="ECO:0000256" key="3">
    <source>
        <dbReference type="ARBA" id="ARBA00012438"/>
    </source>
</evidence>
<evidence type="ECO:0000256" key="2">
    <source>
        <dbReference type="ARBA" id="ARBA00004429"/>
    </source>
</evidence>
<dbReference type="InterPro" id="IPR035965">
    <property type="entry name" value="PAS-like_dom_sf"/>
</dbReference>
<dbReference type="SUPFAM" id="SSF47384">
    <property type="entry name" value="Homodimeric domain of signal transducing histidine kinase"/>
    <property type="match status" value="1"/>
</dbReference>
<dbReference type="InterPro" id="IPR036097">
    <property type="entry name" value="HisK_dim/P_sf"/>
</dbReference>
<dbReference type="Pfam" id="PF00512">
    <property type="entry name" value="HisKA"/>
    <property type="match status" value="1"/>
</dbReference>
<dbReference type="PROSITE" id="PS50110">
    <property type="entry name" value="RESPONSE_REGULATORY"/>
    <property type="match status" value="1"/>
</dbReference>
<evidence type="ECO:0000259" key="20">
    <source>
        <dbReference type="PROSITE" id="PS50110"/>
    </source>
</evidence>
<dbReference type="SUPFAM" id="SSF55785">
    <property type="entry name" value="PYP-like sensor domain (PAS domain)"/>
    <property type="match status" value="1"/>
</dbReference>
<dbReference type="InterPro" id="IPR048760">
    <property type="entry name" value="VP0354-like_sensor_dom"/>
</dbReference>
<feature type="domain" description="Histidine kinase" evidence="19">
    <location>
        <begin position="509"/>
        <end position="729"/>
    </location>
</feature>
<keyword evidence="7" id="KW-0808">Transferase</keyword>
<dbReference type="InterPro" id="IPR036890">
    <property type="entry name" value="HATPase_C_sf"/>
</dbReference>
<evidence type="ECO:0000256" key="11">
    <source>
        <dbReference type="ARBA" id="ARBA00022840"/>
    </source>
</evidence>
<evidence type="ECO:0000256" key="7">
    <source>
        <dbReference type="ARBA" id="ARBA00022679"/>
    </source>
</evidence>
<keyword evidence="13" id="KW-0902">Two-component regulatory system</keyword>
<reference evidence="24" key="1">
    <citation type="submission" date="2016-11" db="EMBL/GenBank/DDBJ databases">
        <authorList>
            <person name="Varghese N."/>
            <person name="Submissions S."/>
        </authorList>
    </citation>
    <scope>NUCLEOTIDE SEQUENCE [LARGE SCALE GENOMIC DNA]</scope>
    <source>
        <strain evidence="24">CGMCC 1.8995</strain>
    </source>
</reference>
<protein>
    <recommendedName>
        <fullName evidence="3">histidine kinase</fullName>
        <ecNumber evidence="3">2.7.13.3</ecNumber>
    </recommendedName>
</protein>
<dbReference type="PRINTS" id="PR00344">
    <property type="entry name" value="BCTRLSENSOR"/>
</dbReference>
<dbReference type="Pfam" id="PF01627">
    <property type="entry name" value="Hpt"/>
    <property type="match status" value="1"/>
</dbReference>
<keyword evidence="8 18" id="KW-0812">Transmembrane</keyword>
<dbReference type="SMART" id="SM00448">
    <property type="entry name" value="REC"/>
    <property type="match status" value="1"/>
</dbReference>
<evidence type="ECO:0000256" key="15">
    <source>
        <dbReference type="PROSITE-ProRule" id="PRU00110"/>
    </source>
</evidence>
<dbReference type="PROSITE" id="PS50112">
    <property type="entry name" value="PAS"/>
    <property type="match status" value="1"/>
</dbReference>
<dbReference type="FunFam" id="3.30.565.10:FF:000010">
    <property type="entry name" value="Sensor histidine kinase RcsC"/>
    <property type="match status" value="1"/>
</dbReference>
<feature type="domain" description="PAS" evidence="21">
    <location>
        <begin position="355"/>
        <end position="425"/>
    </location>
</feature>
<comment type="subcellular location">
    <subcellularLocation>
        <location evidence="2">Cell inner membrane</location>
        <topology evidence="2">Multi-pass membrane protein</topology>
    </subcellularLocation>
</comment>
<dbReference type="GO" id="GO:0009927">
    <property type="term" value="F:histidine phosphotransfer kinase activity"/>
    <property type="evidence" value="ECO:0007669"/>
    <property type="project" value="TreeGrafter"/>
</dbReference>
<evidence type="ECO:0000256" key="18">
    <source>
        <dbReference type="SAM" id="Phobius"/>
    </source>
</evidence>
<evidence type="ECO:0000256" key="16">
    <source>
        <dbReference type="PROSITE-ProRule" id="PRU00169"/>
    </source>
</evidence>
<evidence type="ECO:0000256" key="5">
    <source>
        <dbReference type="ARBA" id="ARBA00022519"/>
    </source>
</evidence>
<dbReference type="Pfam" id="PF21623">
    <property type="entry name" value="HK_sensor_dom_bact"/>
    <property type="match status" value="1"/>
</dbReference>
<dbReference type="Pfam" id="PF02518">
    <property type="entry name" value="HATPase_c"/>
    <property type="match status" value="1"/>
</dbReference>
<feature type="compositionally biased region" description="Polar residues" evidence="17">
    <location>
        <begin position="1033"/>
        <end position="1042"/>
    </location>
</feature>
<evidence type="ECO:0000256" key="4">
    <source>
        <dbReference type="ARBA" id="ARBA00022475"/>
    </source>
</evidence>
<dbReference type="CDD" id="cd00130">
    <property type="entry name" value="PAS"/>
    <property type="match status" value="1"/>
</dbReference>
<proteinExistence type="predicted"/>
<dbReference type="InterPro" id="IPR000014">
    <property type="entry name" value="PAS"/>
</dbReference>
<dbReference type="PROSITE" id="PS50109">
    <property type="entry name" value="HIS_KIN"/>
    <property type="match status" value="1"/>
</dbReference>
<dbReference type="Pfam" id="PF00072">
    <property type="entry name" value="Response_reg"/>
    <property type="match status" value="1"/>
</dbReference>
<dbReference type="PROSITE" id="PS50894">
    <property type="entry name" value="HPT"/>
    <property type="match status" value="1"/>
</dbReference>
<dbReference type="SMART" id="SM00387">
    <property type="entry name" value="HATPase_c"/>
    <property type="match status" value="1"/>
</dbReference>
<evidence type="ECO:0000256" key="12">
    <source>
        <dbReference type="ARBA" id="ARBA00022989"/>
    </source>
</evidence>
<dbReference type="EMBL" id="FQWD01000004">
    <property type="protein sequence ID" value="SHG67868.1"/>
    <property type="molecule type" value="Genomic_DNA"/>
</dbReference>
<feature type="region of interest" description="Disordered" evidence="17">
    <location>
        <begin position="1017"/>
        <end position="1045"/>
    </location>
</feature>
<dbReference type="Proteomes" id="UP000184520">
    <property type="component" value="Unassembled WGS sequence"/>
</dbReference>